<dbReference type="AlphaFoldDB" id="A0A1I1PN49"/>
<dbReference type="Pfam" id="PF13551">
    <property type="entry name" value="HTH_29"/>
    <property type="match status" value="1"/>
</dbReference>
<organism evidence="1 2">
    <name type="scientific">Thiohalospira halophila DSM 15071</name>
    <dbReference type="NCBI Taxonomy" id="1123397"/>
    <lineage>
        <taxon>Bacteria</taxon>
        <taxon>Pseudomonadati</taxon>
        <taxon>Pseudomonadota</taxon>
        <taxon>Gammaproteobacteria</taxon>
        <taxon>Thiohalospirales</taxon>
        <taxon>Thiohalospiraceae</taxon>
        <taxon>Thiohalospira</taxon>
    </lineage>
</organism>
<proteinExistence type="predicted"/>
<dbReference type="OrthoDB" id="9803878at2"/>
<accession>A0A1I1PN49</accession>
<dbReference type="SUPFAM" id="SSF46689">
    <property type="entry name" value="Homeodomain-like"/>
    <property type="match status" value="1"/>
</dbReference>
<name>A0A1I1PN49_9GAMM</name>
<evidence type="ECO:0000313" key="2">
    <source>
        <dbReference type="Proteomes" id="UP000198611"/>
    </source>
</evidence>
<dbReference type="InterPro" id="IPR009057">
    <property type="entry name" value="Homeodomain-like_sf"/>
</dbReference>
<keyword evidence="2" id="KW-1185">Reference proteome</keyword>
<sequence>MDIRLHKNATTTPAHRAAIQASDKPGRELAREFGVSEDTIRRWRKRATTEDGSHTAHRLRTTLTPEQEAVVVALRRTLWLSLEDMLAVTRPGPQTSCRLVR</sequence>
<dbReference type="EMBL" id="FOMJ01000001">
    <property type="protein sequence ID" value="SFD09068.1"/>
    <property type="molecule type" value="Genomic_DNA"/>
</dbReference>
<dbReference type="STRING" id="1123397.SAMN05660831_00787"/>
<protein>
    <submittedName>
        <fullName evidence="1">Winged helix-turn helix</fullName>
    </submittedName>
</protein>
<reference evidence="1 2" key="1">
    <citation type="submission" date="2016-10" db="EMBL/GenBank/DDBJ databases">
        <authorList>
            <person name="de Groot N.N."/>
        </authorList>
    </citation>
    <scope>NUCLEOTIDE SEQUENCE [LARGE SCALE GENOMIC DNA]</scope>
    <source>
        <strain evidence="1 2">HL3</strain>
    </source>
</reference>
<evidence type="ECO:0000313" key="1">
    <source>
        <dbReference type="EMBL" id="SFD09068.1"/>
    </source>
</evidence>
<gene>
    <name evidence="1" type="ORF">SAMN05660831_00787</name>
</gene>
<dbReference type="Proteomes" id="UP000198611">
    <property type="component" value="Unassembled WGS sequence"/>
</dbReference>